<dbReference type="Proteomes" id="UP000322214">
    <property type="component" value="Chromosome"/>
</dbReference>
<dbReference type="RefSeq" id="WP_075082314.1">
    <property type="nucleotide sequence ID" value="NZ_CP042912.1"/>
</dbReference>
<dbReference type="InterPro" id="IPR036866">
    <property type="entry name" value="RibonucZ/Hydroxyglut_hydro"/>
</dbReference>
<dbReference type="Gene3D" id="3.60.15.10">
    <property type="entry name" value="Ribonuclease Z/Hydroxyacylglutathione hydrolase-like"/>
    <property type="match status" value="1"/>
</dbReference>
<dbReference type="AlphaFoldDB" id="A0A5B9PAG3"/>
<dbReference type="EMBL" id="CP042912">
    <property type="protein sequence ID" value="QEG22215.1"/>
    <property type="molecule type" value="Genomic_DNA"/>
</dbReference>
<feature type="domain" description="Metallo-beta-lactamase" evidence="1">
    <location>
        <begin position="84"/>
        <end position="256"/>
    </location>
</feature>
<dbReference type="KEGG" id="mff:MFFC18_20910"/>
<name>A0A5B9PAG3_9BACT</name>
<protein>
    <submittedName>
        <fullName evidence="2">Coenzyme PQQ synthesis protein B</fullName>
    </submittedName>
</protein>
<organism evidence="2 3">
    <name type="scientific">Mariniblastus fucicola</name>
    <dbReference type="NCBI Taxonomy" id="980251"/>
    <lineage>
        <taxon>Bacteria</taxon>
        <taxon>Pseudomonadati</taxon>
        <taxon>Planctomycetota</taxon>
        <taxon>Planctomycetia</taxon>
        <taxon>Pirellulales</taxon>
        <taxon>Pirellulaceae</taxon>
        <taxon>Mariniblastus</taxon>
    </lineage>
</organism>
<dbReference type="PANTHER" id="PTHR42663:SF7">
    <property type="entry name" value="COENZYME PQQ SYNTHESIS PROTEIN B"/>
    <property type="match status" value="1"/>
</dbReference>
<dbReference type="PANTHER" id="PTHR42663">
    <property type="entry name" value="HYDROLASE C777.06C-RELATED-RELATED"/>
    <property type="match status" value="1"/>
</dbReference>
<dbReference type="InterPro" id="IPR001279">
    <property type="entry name" value="Metallo-B-lactamas"/>
</dbReference>
<evidence type="ECO:0000313" key="2">
    <source>
        <dbReference type="EMBL" id="QEG22215.1"/>
    </source>
</evidence>
<keyword evidence="3" id="KW-1185">Reference proteome</keyword>
<accession>A0A5B9PAG3</accession>
<dbReference type="SUPFAM" id="SSF56281">
    <property type="entry name" value="Metallo-hydrolase/oxidoreductase"/>
    <property type="match status" value="1"/>
</dbReference>
<evidence type="ECO:0000259" key="1">
    <source>
        <dbReference type="Pfam" id="PF12706"/>
    </source>
</evidence>
<dbReference type="Pfam" id="PF12706">
    <property type="entry name" value="Lactamase_B_2"/>
    <property type="match status" value="1"/>
</dbReference>
<reference evidence="2 3" key="1">
    <citation type="submission" date="2019-08" db="EMBL/GenBank/DDBJ databases">
        <title>Deep-cultivation of Planctomycetes and their phenomic and genomic characterization uncovers novel biology.</title>
        <authorList>
            <person name="Wiegand S."/>
            <person name="Jogler M."/>
            <person name="Boedeker C."/>
            <person name="Pinto D."/>
            <person name="Vollmers J."/>
            <person name="Rivas-Marin E."/>
            <person name="Kohn T."/>
            <person name="Peeters S.H."/>
            <person name="Heuer A."/>
            <person name="Rast P."/>
            <person name="Oberbeckmann S."/>
            <person name="Bunk B."/>
            <person name="Jeske O."/>
            <person name="Meyerdierks A."/>
            <person name="Storesund J.E."/>
            <person name="Kallscheuer N."/>
            <person name="Luecker S."/>
            <person name="Lage O.M."/>
            <person name="Pohl T."/>
            <person name="Merkel B.J."/>
            <person name="Hornburger P."/>
            <person name="Mueller R.-W."/>
            <person name="Bruemmer F."/>
            <person name="Labrenz M."/>
            <person name="Spormann A.M."/>
            <person name="Op den Camp H."/>
            <person name="Overmann J."/>
            <person name="Amann R."/>
            <person name="Jetten M.S.M."/>
            <person name="Mascher T."/>
            <person name="Medema M.H."/>
            <person name="Devos D.P."/>
            <person name="Kaster A.-K."/>
            <person name="Ovreas L."/>
            <person name="Rohde M."/>
            <person name="Galperin M.Y."/>
            <person name="Jogler C."/>
        </authorList>
    </citation>
    <scope>NUCLEOTIDE SEQUENCE [LARGE SCALE GENOMIC DNA]</scope>
    <source>
        <strain evidence="2 3">FC18</strain>
    </source>
</reference>
<dbReference type="OrthoDB" id="9800940at2"/>
<gene>
    <name evidence="2" type="primary">pqqB</name>
    <name evidence="2" type="ORF">MFFC18_20910</name>
</gene>
<proteinExistence type="predicted"/>
<dbReference type="STRING" id="980251.GCA_001642875_03578"/>
<evidence type="ECO:0000313" key="3">
    <source>
        <dbReference type="Proteomes" id="UP000322214"/>
    </source>
</evidence>
<sequence>MKSMLPICRFVFIAAWLAWAIGSLDVREANGQDGVKLIVLGVAQDAGFPQAACRKDCCADAWKDATLRRHVTCVAIVDEASGQRWLFDCTPDFPQQVRMLDEAFPSKKPGTALDGILLTHAHIGHYAGLIHLGREVIGANSVPVYAMPRMGKFLKSNGPWSQLVSLNNISINGLENETSIQLNDQITVTPFQVPHRDEFSETVGFKIKGPNQTAVFLPDIDKWSKWNQKIEEVVRGCDVAYLDGTFFDNGEIPGRDMSLIPHPFVSESIARFSSLEKDERSKIRFIHFNHTNPVLQPNHPAKSRIERAGMSVASEGEIIDL</sequence>